<comment type="caution">
    <text evidence="2">The sequence shown here is derived from an EMBL/GenBank/DDBJ whole genome shotgun (WGS) entry which is preliminary data.</text>
</comment>
<dbReference type="EMBL" id="NMVQ01000006">
    <property type="protein sequence ID" value="OYO23973.1"/>
    <property type="molecule type" value="Genomic_DNA"/>
</dbReference>
<dbReference type="AlphaFoldDB" id="A0A255HAD6"/>
<accession>A0A255HAD6</accession>
<dbReference type="Proteomes" id="UP000216311">
    <property type="component" value="Unassembled WGS sequence"/>
</dbReference>
<keyword evidence="3" id="KW-1185">Reference proteome</keyword>
<name>A0A255HAD6_9ACTN</name>
<sequence length="149" mass="16690">MEKLINDLLAFLVRHGFPMGGAAWFEVRGRRSGELRGVVVNPLTHLGRTYLVAPRGETQWVRNLRAAGQGELRGQTWTARELPVAERGPVHRAYLARWSWQVKRWFTADSDPAAHPVFELVPAWCSAPPPRSPAPGRRAPLRLTQSPAV</sequence>
<proteinExistence type="predicted"/>
<dbReference type="InterPro" id="IPR012349">
    <property type="entry name" value="Split_barrel_FMN-bd"/>
</dbReference>
<reference evidence="2 3" key="1">
    <citation type="submission" date="2017-07" db="EMBL/GenBank/DDBJ databases">
        <title>Draft whole genome sequences of clinical Proprionibacteriaceae strains.</title>
        <authorList>
            <person name="Bernier A.-M."/>
            <person name="Bernard K."/>
            <person name="Domingo M.-C."/>
        </authorList>
    </citation>
    <scope>NUCLEOTIDE SEQUENCE [LARGE SCALE GENOMIC DNA]</scope>
    <source>
        <strain evidence="2 3">NML 130396</strain>
    </source>
</reference>
<dbReference type="RefSeq" id="WP_094363155.1">
    <property type="nucleotide sequence ID" value="NZ_NMVQ01000006.1"/>
</dbReference>
<protein>
    <submittedName>
        <fullName evidence="2">Deazaflavin-dependent nitroreductase</fullName>
    </submittedName>
</protein>
<evidence type="ECO:0000256" key="1">
    <source>
        <dbReference type="SAM" id="MobiDB-lite"/>
    </source>
</evidence>
<feature type="region of interest" description="Disordered" evidence="1">
    <location>
        <begin position="129"/>
        <end position="149"/>
    </location>
</feature>
<dbReference type="Gene3D" id="2.30.110.10">
    <property type="entry name" value="Electron Transport, Fmn-binding Protein, Chain A"/>
    <property type="match status" value="1"/>
</dbReference>
<gene>
    <name evidence="2" type="ORF">CGZ93_05575</name>
</gene>
<dbReference type="OrthoDB" id="5186446at2"/>
<evidence type="ECO:0000313" key="2">
    <source>
        <dbReference type="EMBL" id="OYO23973.1"/>
    </source>
</evidence>
<evidence type="ECO:0000313" key="3">
    <source>
        <dbReference type="Proteomes" id="UP000216311"/>
    </source>
</evidence>
<organism evidence="2 3">
    <name type="scientific">Enemella dayhoffiae</name>
    <dbReference type="NCBI Taxonomy" id="2016507"/>
    <lineage>
        <taxon>Bacteria</taxon>
        <taxon>Bacillati</taxon>
        <taxon>Actinomycetota</taxon>
        <taxon>Actinomycetes</taxon>
        <taxon>Propionibacteriales</taxon>
        <taxon>Propionibacteriaceae</taxon>
        <taxon>Enemella</taxon>
    </lineage>
</organism>